<dbReference type="SUPFAM" id="SSF54637">
    <property type="entry name" value="Thioesterase/thiol ester dehydrase-isomerase"/>
    <property type="match status" value="1"/>
</dbReference>
<dbReference type="InterPro" id="IPR013114">
    <property type="entry name" value="FabA_FabZ"/>
</dbReference>
<evidence type="ECO:0000256" key="3">
    <source>
        <dbReference type="SAM" id="MobiDB-lite"/>
    </source>
</evidence>
<evidence type="ECO:0000313" key="4">
    <source>
        <dbReference type="EMBL" id="MBB5940158.1"/>
    </source>
</evidence>
<dbReference type="InterPro" id="IPR029069">
    <property type="entry name" value="HotDog_dom_sf"/>
</dbReference>
<sequence length="210" mass="21678">MTATTPAPAATDQAGARPVGPRHLKSLIPHRFPILLVDRVDEVVPGERISTVKAVTVNEPWYRELPDDTDDAGYAYPLALLIESWCQSAALLSAWDQSPEEAAGQVALFGGMSGIEVLGQALPGDVLRHEVRISRAFEGTWIFEGATTVDGVEILRIDSVMTALRPSSALAPPAESTPAVSAPAESARAGSASAGAATGPAATAGGEAAV</sequence>
<dbReference type="RefSeq" id="WP_184580080.1">
    <property type="nucleotide sequence ID" value="NZ_JACHJL010000035.1"/>
</dbReference>
<dbReference type="Pfam" id="PF07977">
    <property type="entry name" value="FabA"/>
    <property type="match status" value="1"/>
</dbReference>
<evidence type="ECO:0000313" key="5">
    <source>
        <dbReference type="Proteomes" id="UP000588098"/>
    </source>
</evidence>
<feature type="region of interest" description="Disordered" evidence="3">
    <location>
        <begin position="1"/>
        <end position="22"/>
    </location>
</feature>
<dbReference type="PANTHER" id="PTHR30272:SF1">
    <property type="entry name" value="3-HYDROXYACYL-[ACYL-CARRIER-PROTEIN] DEHYDRATASE"/>
    <property type="match status" value="1"/>
</dbReference>
<dbReference type="AlphaFoldDB" id="A0A7W9V2B9"/>
<dbReference type="EMBL" id="JACHJL010000035">
    <property type="protein sequence ID" value="MBB5940158.1"/>
    <property type="molecule type" value="Genomic_DNA"/>
</dbReference>
<proteinExistence type="inferred from homology"/>
<evidence type="ECO:0000256" key="1">
    <source>
        <dbReference type="ARBA" id="ARBA00009174"/>
    </source>
</evidence>
<name>A0A7W9V2B9_9ACTN</name>
<dbReference type="EC" id="4.2.1.59" evidence="4"/>
<protein>
    <submittedName>
        <fullName evidence="4">3-hydroxyacyl-[acyl-carrier-protein] dehydratase</fullName>
        <ecNumber evidence="4">4.2.1.59</ecNumber>
    </submittedName>
</protein>
<dbReference type="PANTHER" id="PTHR30272">
    <property type="entry name" value="3-HYDROXYACYL-[ACYL-CARRIER-PROTEIN] DEHYDRATASE"/>
    <property type="match status" value="1"/>
</dbReference>
<evidence type="ECO:0000256" key="2">
    <source>
        <dbReference type="ARBA" id="ARBA00023239"/>
    </source>
</evidence>
<feature type="region of interest" description="Disordered" evidence="3">
    <location>
        <begin position="169"/>
        <end position="210"/>
    </location>
</feature>
<dbReference type="Proteomes" id="UP000588098">
    <property type="component" value="Unassembled WGS sequence"/>
</dbReference>
<comment type="caution">
    <text evidence="4">The sequence shown here is derived from an EMBL/GenBank/DDBJ whole genome shotgun (WGS) entry which is preliminary data.</text>
</comment>
<dbReference type="Gene3D" id="3.10.129.10">
    <property type="entry name" value="Hotdog Thioesterase"/>
    <property type="match status" value="1"/>
</dbReference>
<accession>A0A7W9V2B9</accession>
<comment type="similarity">
    <text evidence="1">Belongs to the thioester dehydratase family. FabZ subfamily.</text>
</comment>
<keyword evidence="2 4" id="KW-0456">Lyase</keyword>
<feature type="compositionally biased region" description="Low complexity" evidence="3">
    <location>
        <begin position="1"/>
        <end position="11"/>
    </location>
</feature>
<organism evidence="4 5">
    <name type="scientific">Streptomyces zagrosensis</name>
    <dbReference type="NCBI Taxonomy" id="1042984"/>
    <lineage>
        <taxon>Bacteria</taxon>
        <taxon>Bacillati</taxon>
        <taxon>Actinomycetota</taxon>
        <taxon>Actinomycetes</taxon>
        <taxon>Kitasatosporales</taxon>
        <taxon>Streptomycetaceae</taxon>
        <taxon>Streptomyces</taxon>
    </lineage>
</organism>
<dbReference type="GO" id="GO:0019171">
    <property type="term" value="F:(3R)-hydroxyacyl-[acyl-carrier-protein] dehydratase activity"/>
    <property type="evidence" value="ECO:0007669"/>
    <property type="project" value="UniProtKB-EC"/>
</dbReference>
<keyword evidence="5" id="KW-1185">Reference proteome</keyword>
<reference evidence="4 5" key="1">
    <citation type="submission" date="2020-08" db="EMBL/GenBank/DDBJ databases">
        <title>Genomic Encyclopedia of Type Strains, Phase III (KMG-III): the genomes of soil and plant-associated and newly described type strains.</title>
        <authorList>
            <person name="Whitman W."/>
        </authorList>
    </citation>
    <scope>NUCLEOTIDE SEQUENCE [LARGE SCALE GENOMIC DNA]</scope>
    <source>
        <strain evidence="4 5">CECT 8305</strain>
    </source>
</reference>
<gene>
    <name evidence="4" type="ORF">FHS42_007256</name>
</gene>